<evidence type="ECO:0000259" key="2">
    <source>
        <dbReference type="SMART" id="SM00849"/>
    </source>
</evidence>
<evidence type="ECO:0000313" key="3">
    <source>
        <dbReference type="EMBL" id="GAA5534228.1"/>
    </source>
</evidence>
<feature type="domain" description="Metallo-beta-lactamase" evidence="2">
    <location>
        <begin position="22"/>
        <end position="204"/>
    </location>
</feature>
<reference evidence="3 4" key="1">
    <citation type="submission" date="2024-02" db="EMBL/GenBank/DDBJ databases">
        <title>Deinococcus aluminii NBRC 112889.</title>
        <authorList>
            <person name="Ichikawa N."/>
            <person name="Katano-Makiyama Y."/>
            <person name="Hidaka K."/>
        </authorList>
    </citation>
    <scope>NUCLEOTIDE SEQUENCE [LARGE SCALE GENOMIC DNA]</scope>
    <source>
        <strain evidence="3 4">NBRC 112889</strain>
    </source>
</reference>
<feature type="region of interest" description="Disordered" evidence="1">
    <location>
        <begin position="203"/>
        <end position="224"/>
    </location>
</feature>
<name>A0ABP9XFU5_9DEIO</name>
<dbReference type="CDD" id="cd07721">
    <property type="entry name" value="yflN-like_MBL-fold"/>
    <property type="match status" value="1"/>
</dbReference>
<dbReference type="InterPro" id="IPR050855">
    <property type="entry name" value="NDM-1-like"/>
</dbReference>
<dbReference type="InterPro" id="IPR036866">
    <property type="entry name" value="RibonucZ/Hydroxyglut_hydro"/>
</dbReference>
<dbReference type="SUPFAM" id="SSF56281">
    <property type="entry name" value="Metallo-hydrolase/oxidoreductase"/>
    <property type="match status" value="1"/>
</dbReference>
<dbReference type="EMBL" id="BAABRV010000006">
    <property type="protein sequence ID" value="GAA5534228.1"/>
    <property type="molecule type" value="Genomic_DNA"/>
</dbReference>
<organism evidence="3 4">
    <name type="scientific">Deinococcus aluminii</name>
    <dbReference type="NCBI Taxonomy" id="1656885"/>
    <lineage>
        <taxon>Bacteria</taxon>
        <taxon>Thermotogati</taxon>
        <taxon>Deinococcota</taxon>
        <taxon>Deinococci</taxon>
        <taxon>Deinococcales</taxon>
        <taxon>Deinococcaceae</taxon>
        <taxon>Deinococcus</taxon>
    </lineage>
</organism>
<protein>
    <submittedName>
        <fullName evidence="3">Metallo-hydrolase YflN</fullName>
    </submittedName>
</protein>
<dbReference type="SMART" id="SM00849">
    <property type="entry name" value="Lactamase_B"/>
    <property type="match status" value="1"/>
</dbReference>
<dbReference type="PANTHER" id="PTHR42951:SF14">
    <property type="entry name" value="METALLO-BETA-LACTAMASE SUPERFAMILY PROTEIN"/>
    <property type="match status" value="1"/>
</dbReference>
<accession>A0ABP9XFU5</accession>
<dbReference type="Pfam" id="PF00753">
    <property type="entry name" value="Lactamase_B"/>
    <property type="match status" value="1"/>
</dbReference>
<dbReference type="Gene3D" id="3.60.15.10">
    <property type="entry name" value="Ribonuclease Z/Hydroxyacylglutathione hydrolase-like"/>
    <property type="match status" value="1"/>
</dbReference>
<sequence length="224" mass="23749">MTAALSLSGRSGSTRVGLRTLYANVYLLDTPAGRLLVDAGALPYAAHFARLVRSFQPDALLLTHHHVDHAGGAFVAARLGVPVLAHPLEHPFLTGEDHRLPYPAGRPQLGEVISRLHPKVSPGNLRAVHPGEQVHGWEVVPLPGHTSGQVGLLRDGVLIAGDALVGGREGAHLPRAAYNEDQAAAVQTLQTLAGLDLRAILPGHGGPLTPEQVRRRARRDPSKS</sequence>
<evidence type="ECO:0000313" key="4">
    <source>
        <dbReference type="Proteomes" id="UP001404956"/>
    </source>
</evidence>
<proteinExistence type="predicted"/>
<dbReference type="PANTHER" id="PTHR42951">
    <property type="entry name" value="METALLO-BETA-LACTAMASE DOMAIN-CONTAINING"/>
    <property type="match status" value="1"/>
</dbReference>
<comment type="caution">
    <text evidence="3">The sequence shown here is derived from an EMBL/GenBank/DDBJ whole genome shotgun (WGS) entry which is preliminary data.</text>
</comment>
<evidence type="ECO:0000256" key="1">
    <source>
        <dbReference type="SAM" id="MobiDB-lite"/>
    </source>
</evidence>
<dbReference type="InterPro" id="IPR001279">
    <property type="entry name" value="Metallo-B-lactamas"/>
</dbReference>
<dbReference type="RefSeq" id="WP_345455383.1">
    <property type="nucleotide sequence ID" value="NZ_BAABRV010000006.1"/>
</dbReference>
<keyword evidence="4" id="KW-1185">Reference proteome</keyword>
<gene>
    <name evidence="3" type="primary">yflN_2</name>
    <name evidence="3" type="ORF">Dalu01_02636</name>
</gene>
<dbReference type="Proteomes" id="UP001404956">
    <property type="component" value="Unassembled WGS sequence"/>
</dbReference>